<dbReference type="SUPFAM" id="SSF52172">
    <property type="entry name" value="CheY-like"/>
    <property type="match status" value="1"/>
</dbReference>
<dbReference type="Pfam" id="PF00072">
    <property type="entry name" value="Response_reg"/>
    <property type="match status" value="1"/>
</dbReference>
<dbReference type="Gene3D" id="3.40.50.2300">
    <property type="match status" value="1"/>
</dbReference>
<evidence type="ECO:0000256" key="3">
    <source>
        <dbReference type="ARBA" id="ARBA00023012"/>
    </source>
</evidence>
<dbReference type="SMART" id="SM00448">
    <property type="entry name" value="REC"/>
    <property type="match status" value="1"/>
</dbReference>
<evidence type="ECO:0000313" key="13">
    <source>
        <dbReference type="Proteomes" id="UP000054705"/>
    </source>
</evidence>
<feature type="DNA-binding region" description="OmpR/PhoB-type" evidence="9">
    <location>
        <begin position="134"/>
        <end position="232"/>
    </location>
</feature>
<keyword evidence="3" id="KW-0902">Two-component regulatory system</keyword>
<dbReference type="Proteomes" id="UP000054705">
    <property type="component" value="Unassembled WGS sequence"/>
</dbReference>
<dbReference type="CDD" id="cd19937">
    <property type="entry name" value="REC_OmpR_BsPhoP-like"/>
    <property type="match status" value="1"/>
</dbReference>
<dbReference type="InterPro" id="IPR001867">
    <property type="entry name" value="OmpR/PhoB-type_DNA-bd"/>
</dbReference>
<evidence type="ECO:0000313" key="12">
    <source>
        <dbReference type="EMBL" id="KUK82510.1"/>
    </source>
</evidence>
<dbReference type="GO" id="GO:0005829">
    <property type="term" value="C:cytosol"/>
    <property type="evidence" value="ECO:0007669"/>
    <property type="project" value="TreeGrafter"/>
</dbReference>
<proteinExistence type="predicted"/>
<keyword evidence="5 9" id="KW-0238">DNA-binding</keyword>
<dbReference type="GO" id="GO:0000156">
    <property type="term" value="F:phosphorelay response regulator activity"/>
    <property type="evidence" value="ECO:0007669"/>
    <property type="project" value="TreeGrafter"/>
</dbReference>
<evidence type="ECO:0000256" key="6">
    <source>
        <dbReference type="ARBA" id="ARBA00023163"/>
    </source>
</evidence>
<dbReference type="InterPro" id="IPR011006">
    <property type="entry name" value="CheY-like_superfamily"/>
</dbReference>
<dbReference type="EMBL" id="LGGS01000086">
    <property type="protein sequence ID" value="KUK82510.1"/>
    <property type="molecule type" value="Genomic_DNA"/>
</dbReference>
<keyword evidence="4" id="KW-0805">Transcription regulation</keyword>
<accession>A0A124FYX2</accession>
<dbReference type="Gene3D" id="6.10.250.690">
    <property type="match status" value="1"/>
</dbReference>
<evidence type="ECO:0000259" key="10">
    <source>
        <dbReference type="PROSITE" id="PS50110"/>
    </source>
</evidence>
<feature type="modified residue" description="4-aspartylphosphate" evidence="8">
    <location>
        <position position="51"/>
    </location>
</feature>
<protein>
    <recommendedName>
        <fullName evidence="1">Stage 0 sporulation protein A homolog</fullName>
    </recommendedName>
</protein>
<dbReference type="FunFam" id="1.10.10.10:FF:000018">
    <property type="entry name" value="DNA-binding response regulator ResD"/>
    <property type="match status" value="1"/>
</dbReference>
<gene>
    <name evidence="12" type="ORF">XD97_0419</name>
</gene>
<comment type="function">
    <text evidence="7">May play the central regulatory role in sporulation. It may be an element of the effector pathway responsible for the activation of sporulation genes in response to nutritional stress. Spo0A may act in concert with spo0H (a sigma factor) to control the expression of some genes that are critical to the sporulation process.</text>
</comment>
<dbReference type="GO" id="GO:0006355">
    <property type="term" value="P:regulation of DNA-templated transcription"/>
    <property type="evidence" value="ECO:0007669"/>
    <property type="project" value="InterPro"/>
</dbReference>
<evidence type="ECO:0000256" key="2">
    <source>
        <dbReference type="ARBA" id="ARBA00022553"/>
    </source>
</evidence>
<dbReference type="PROSITE" id="PS50110">
    <property type="entry name" value="RESPONSE_REGULATORY"/>
    <property type="match status" value="1"/>
</dbReference>
<evidence type="ECO:0000256" key="8">
    <source>
        <dbReference type="PROSITE-ProRule" id="PRU00169"/>
    </source>
</evidence>
<dbReference type="Gene3D" id="1.10.10.10">
    <property type="entry name" value="Winged helix-like DNA-binding domain superfamily/Winged helix DNA-binding domain"/>
    <property type="match status" value="1"/>
</dbReference>
<evidence type="ECO:0000256" key="4">
    <source>
        <dbReference type="ARBA" id="ARBA00023015"/>
    </source>
</evidence>
<dbReference type="FunFam" id="3.40.50.2300:FF:000001">
    <property type="entry name" value="DNA-binding response regulator PhoB"/>
    <property type="match status" value="1"/>
</dbReference>
<comment type="caution">
    <text evidence="12">The sequence shown here is derived from an EMBL/GenBank/DDBJ whole genome shotgun (WGS) entry which is preliminary data.</text>
</comment>
<dbReference type="SMART" id="SM00862">
    <property type="entry name" value="Trans_reg_C"/>
    <property type="match status" value="1"/>
</dbReference>
<dbReference type="PROSITE" id="PS51755">
    <property type="entry name" value="OMPR_PHOB"/>
    <property type="match status" value="1"/>
</dbReference>
<keyword evidence="6" id="KW-0804">Transcription</keyword>
<feature type="non-terminal residue" evidence="12">
    <location>
        <position position="1"/>
    </location>
</feature>
<evidence type="ECO:0000256" key="1">
    <source>
        <dbReference type="ARBA" id="ARBA00018672"/>
    </source>
</evidence>
<evidence type="ECO:0000256" key="5">
    <source>
        <dbReference type="ARBA" id="ARBA00023125"/>
    </source>
</evidence>
<feature type="domain" description="Response regulatory" evidence="10">
    <location>
        <begin position="2"/>
        <end position="118"/>
    </location>
</feature>
<dbReference type="SUPFAM" id="SSF46894">
    <property type="entry name" value="C-terminal effector domain of the bipartite response regulators"/>
    <property type="match status" value="1"/>
</dbReference>
<dbReference type="AlphaFoldDB" id="A0A124FYX2"/>
<sequence length="239" mass="27526">SKILVVDDEKNILELVRFNLEREGFQVLTALDGAGGLELARKEQPDLIVLDVMLPGINGLEVCQELHREPVTRKIPVIMLSARAEEVDKILGLEMGADDYITKPFSPRELVARIKARLRRARTAEERQAEPEWEDRLDFGQLVVDGARFTVYVDGKKQDLTPKEFELLRFLAHYPGKVFTRDQLLEQIWGYEYTGDSRTVDVHIRHIRQKLCLMEGEQPIETVRGVGYRFKEDMRCSTS</sequence>
<dbReference type="Pfam" id="PF00486">
    <property type="entry name" value="Trans_reg_C"/>
    <property type="match status" value="1"/>
</dbReference>
<dbReference type="PANTHER" id="PTHR48111:SF40">
    <property type="entry name" value="PHOSPHATE REGULON TRANSCRIPTIONAL REGULATORY PROTEIN PHOB"/>
    <property type="match status" value="1"/>
</dbReference>
<name>A0A124FYX2_9FIRM</name>
<evidence type="ECO:0000256" key="9">
    <source>
        <dbReference type="PROSITE-ProRule" id="PRU01091"/>
    </source>
</evidence>
<dbReference type="PATRIC" id="fig|110500.4.peg.694"/>
<dbReference type="InterPro" id="IPR036388">
    <property type="entry name" value="WH-like_DNA-bd_sf"/>
</dbReference>
<dbReference type="CDD" id="cd00383">
    <property type="entry name" value="trans_reg_C"/>
    <property type="match status" value="1"/>
</dbReference>
<reference evidence="13" key="1">
    <citation type="journal article" date="2015" name="MBio">
        <title>Genome-Resolved Metagenomic Analysis Reveals Roles for Candidate Phyla and Other Microbial Community Members in Biogeochemical Transformations in Oil Reservoirs.</title>
        <authorList>
            <person name="Hu P."/>
            <person name="Tom L."/>
            <person name="Singh A."/>
            <person name="Thomas B.C."/>
            <person name="Baker B.J."/>
            <person name="Piceno Y.M."/>
            <person name="Andersen G.L."/>
            <person name="Banfield J.F."/>
        </authorList>
    </citation>
    <scope>NUCLEOTIDE SEQUENCE [LARGE SCALE GENOMIC DNA]</scope>
</reference>
<dbReference type="GO" id="GO:0032993">
    <property type="term" value="C:protein-DNA complex"/>
    <property type="evidence" value="ECO:0007669"/>
    <property type="project" value="TreeGrafter"/>
</dbReference>
<dbReference type="InterPro" id="IPR039420">
    <property type="entry name" value="WalR-like"/>
</dbReference>
<dbReference type="InterPro" id="IPR016032">
    <property type="entry name" value="Sig_transdc_resp-reg_C-effctor"/>
</dbReference>
<dbReference type="GO" id="GO:0000976">
    <property type="term" value="F:transcription cis-regulatory region binding"/>
    <property type="evidence" value="ECO:0007669"/>
    <property type="project" value="TreeGrafter"/>
</dbReference>
<feature type="domain" description="OmpR/PhoB-type" evidence="11">
    <location>
        <begin position="134"/>
        <end position="232"/>
    </location>
</feature>
<evidence type="ECO:0000259" key="11">
    <source>
        <dbReference type="PROSITE" id="PS51755"/>
    </source>
</evidence>
<keyword evidence="2 8" id="KW-0597">Phosphoprotein</keyword>
<evidence type="ECO:0000256" key="7">
    <source>
        <dbReference type="ARBA" id="ARBA00024867"/>
    </source>
</evidence>
<organism evidence="12 13">
    <name type="scientific">Pelotomaculum thermopropionicum</name>
    <dbReference type="NCBI Taxonomy" id="110500"/>
    <lineage>
        <taxon>Bacteria</taxon>
        <taxon>Bacillati</taxon>
        <taxon>Bacillota</taxon>
        <taxon>Clostridia</taxon>
        <taxon>Eubacteriales</taxon>
        <taxon>Desulfotomaculaceae</taxon>
        <taxon>Pelotomaculum</taxon>
    </lineage>
</organism>
<dbReference type="PANTHER" id="PTHR48111">
    <property type="entry name" value="REGULATOR OF RPOS"/>
    <property type="match status" value="1"/>
</dbReference>
<dbReference type="InterPro" id="IPR001789">
    <property type="entry name" value="Sig_transdc_resp-reg_receiver"/>
</dbReference>